<dbReference type="PATRIC" id="fig|361183.4.peg.1295"/>
<dbReference type="RefSeq" id="WP_061927786.1">
    <property type="nucleotide sequence ID" value="NZ_CP012669.1"/>
</dbReference>
<protein>
    <submittedName>
        <fullName evidence="1">Uncharacterized protein</fullName>
    </submittedName>
</protein>
<accession>A0A0M5L6Y5</accession>
<name>A0A0M5L6Y5_9SPHN</name>
<dbReference type="EMBL" id="CP012669">
    <property type="protein sequence ID" value="ALE16619.1"/>
    <property type="molecule type" value="Genomic_DNA"/>
</dbReference>
<reference evidence="1 2" key="1">
    <citation type="submission" date="2015-09" db="EMBL/GenBank/DDBJ databases">
        <title>Complete genome sequence of a benzo[a]pyrene-degrading bacterium Altererythrobacter epoxidivorans CGMCC 1.7731T.</title>
        <authorList>
            <person name="Li Z."/>
            <person name="Cheng H."/>
            <person name="Huo Y."/>
            <person name="Xu X."/>
        </authorList>
    </citation>
    <scope>NUCLEOTIDE SEQUENCE [LARGE SCALE GENOMIC DNA]</scope>
    <source>
        <strain evidence="1 2">CGMCC 1.7731</strain>
    </source>
</reference>
<dbReference type="Proteomes" id="UP000057938">
    <property type="component" value="Chromosome"/>
</dbReference>
<gene>
    <name evidence="1" type="ORF">AMC99_01325</name>
</gene>
<dbReference type="OrthoDB" id="7391698at2"/>
<evidence type="ECO:0000313" key="1">
    <source>
        <dbReference type="EMBL" id="ALE16619.1"/>
    </source>
</evidence>
<dbReference type="AlphaFoldDB" id="A0A0M5L6Y5"/>
<organism evidence="1 2">
    <name type="scientific">Altererythrobacter epoxidivorans</name>
    <dbReference type="NCBI Taxonomy" id="361183"/>
    <lineage>
        <taxon>Bacteria</taxon>
        <taxon>Pseudomonadati</taxon>
        <taxon>Pseudomonadota</taxon>
        <taxon>Alphaproteobacteria</taxon>
        <taxon>Sphingomonadales</taxon>
        <taxon>Erythrobacteraceae</taxon>
        <taxon>Altererythrobacter</taxon>
    </lineage>
</organism>
<evidence type="ECO:0000313" key="2">
    <source>
        <dbReference type="Proteomes" id="UP000057938"/>
    </source>
</evidence>
<dbReference type="KEGG" id="aep:AMC99_01325"/>
<keyword evidence="2" id="KW-1185">Reference proteome</keyword>
<proteinExistence type="predicted"/>
<dbReference type="STRING" id="361183.AMC99_01325"/>
<sequence>MTDHPSTYKAEDTFREGIDWDDRAALHEADDGQGLFDGAKALRHGTLAELVRHVMLLPEADRKKYAIQKAGDRKFSAAEIEALANHPDFPGS</sequence>